<evidence type="ECO:0000313" key="3">
    <source>
        <dbReference type="EMBL" id="PFG43148.1"/>
    </source>
</evidence>
<evidence type="ECO:0000259" key="2">
    <source>
        <dbReference type="Pfam" id="PF01471"/>
    </source>
</evidence>
<reference evidence="3 4" key="1">
    <citation type="submission" date="2017-10" db="EMBL/GenBank/DDBJ databases">
        <title>Sequencing the genomes of 1000 actinobacteria strains.</title>
        <authorList>
            <person name="Klenk H.-P."/>
        </authorList>
    </citation>
    <scope>NUCLEOTIDE SEQUENCE [LARGE SCALE GENOMIC DNA]</scope>
    <source>
        <strain evidence="3 4">DSM 21863</strain>
    </source>
</reference>
<dbReference type="EMBL" id="PDJJ01000001">
    <property type="protein sequence ID" value="PFG43148.1"/>
    <property type="molecule type" value="Genomic_DNA"/>
</dbReference>
<accession>A0A2A9EW77</accession>
<name>A0A2A9EW77_9MICO</name>
<dbReference type="Gene3D" id="3.30.1380.10">
    <property type="match status" value="1"/>
</dbReference>
<dbReference type="SUPFAM" id="SSF47090">
    <property type="entry name" value="PGBD-like"/>
    <property type="match status" value="1"/>
</dbReference>
<evidence type="ECO:0000256" key="1">
    <source>
        <dbReference type="SAM" id="MobiDB-lite"/>
    </source>
</evidence>
<gene>
    <name evidence="3" type="ORF">ATJ88_1832</name>
</gene>
<dbReference type="RefSeq" id="WP_098463558.1">
    <property type="nucleotide sequence ID" value="NZ_PDJJ01000001.1"/>
</dbReference>
<dbReference type="CDD" id="cd14814">
    <property type="entry name" value="Peptidase_M15"/>
    <property type="match status" value="1"/>
</dbReference>
<dbReference type="Proteomes" id="UP000224130">
    <property type="component" value="Unassembled WGS sequence"/>
</dbReference>
<keyword evidence="3" id="KW-0121">Carboxypeptidase</keyword>
<dbReference type="Gene3D" id="1.10.101.10">
    <property type="entry name" value="PGBD-like superfamily/PGBD"/>
    <property type="match status" value="1"/>
</dbReference>
<dbReference type="InterPro" id="IPR002477">
    <property type="entry name" value="Peptidoglycan-bd-like"/>
</dbReference>
<dbReference type="InterPro" id="IPR009045">
    <property type="entry name" value="Zn_M74/Hedgehog-like"/>
</dbReference>
<feature type="domain" description="Peptidoglycan binding-like" evidence="2">
    <location>
        <begin position="220"/>
        <end position="266"/>
    </location>
</feature>
<sequence>MTTMRFGRRSYRNGSLPASMLAEVMPSGRHGTSGRARAYLRKDAADSWNRAIEQIEAETGLQLTVRGWTRTLDEQRTFFLQRYRRGARSPFGDYRKYDGAVYGRVDGAAAAVPGFSNHGWGLAVDVNDFGGVGEFGNGRRGQAFPILAVHGWTETEGRRVDEPWHLVYSPSADRRPARRTSRRRSSARSARTATGTTRKPRRPPTIKQRSRRSAWTALWKEFLEAEGQFSGADGTGFGAPLAEATTAWQKAAGLEPDGVVGPRTWYTSLHGVRTGSKGPAVKIAQRVAGLDGKAVDGVAGSVFATRWRQVQRWLGVDDDASIGDVTVSALIRKA</sequence>
<dbReference type="GO" id="GO:0004180">
    <property type="term" value="F:carboxypeptidase activity"/>
    <property type="evidence" value="ECO:0007669"/>
    <property type="project" value="UniProtKB-KW"/>
</dbReference>
<keyword evidence="3" id="KW-0645">Protease</keyword>
<dbReference type="InterPro" id="IPR036365">
    <property type="entry name" value="PGBD-like_sf"/>
</dbReference>
<keyword evidence="4" id="KW-1185">Reference proteome</keyword>
<comment type="caution">
    <text evidence="3">The sequence shown here is derived from an EMBL/GenBank/DDBJ whole genome shotgun (WGS) entry which is preliminary data.</text>
</comment>
<feature type="compositionally biased region" description="Low complexity" evidence="1">
    <location>
        <begin position="187"/>
        <end position="197"/>
    </location>
</feature>
<protein>
    <submittedName>
        <fullName evidence="3">D-alanyl-D-alanine carboxypeptidase-like protein</fullName>
    </submittedName>
</protein>
<feature type="compositionally biased region" description="Basic residues" evidence="1">
    <location>
        <begin position="198"/>
        <end position="212"/>
    </location>
</feature>
<evidence type="ECO:0000313" key="4">
    <source>
        <dbReference type="Proteomes" id="UP000224130"/>
    </source>
</evidence>
<feature type="compositionally biased region" description="Basic residues" evidence="1">
    <location>
        <begin position="176"/>
        <end position="186"/>
    </location>
</feature>
<proteinExistence type="predicted"/>
<feature type="region of interest" description="Disordered" evidence="1">
    <location>
        <begin position="171"/>
        <end position="212"/>
    </location>
</feature>
<organism evidence="3 4">
    <name type="scientific">Isoptericola jiangsuensis</name>
    <dbReference type="NCBI Taxonomy" id="548579"/>
    <lineage>
        <taxon>Bacteria</taxon>
        <taxon>Bacillati</taxon>
        <taxon>Actinomycetota</taxon>
        <taxon>Actinomycetes</taxon>
        <taxon>Micrococcales</taxon>
        <taxon>Promicromonosporaceae</taxon>
        <taxon>Isoptericola</taxon>
    </lineage>
</organism>
<dbReference type="Pfam" id="PF01471">
    <property type="entry name" value="PG_binding_1"/>
    <property type="match status" value="1"/>
</dbReference>
<dbReference type="InterPro" id="IPR036366">
    <property type="entry name" value="PGBDSf"/>
</dbReference>
<keyword evidence="3" id="KW-0378">Hydrolase</keyword>
<dbReference type="AlphaFoldDB" id="A0A2A9EW77"/>
<dbReference type="SUPFAM" id="SSF55166">
    <property type="entry name" value="Hedgehog/DD-peptidase"/>
    <property type="match status" value="1"/>
</dbReference>
<dbReference type="OrthoDB" id="5496837at2"/>